<dbReference type="KEGG" id="vg:70080984"/>
<dbReference type="EMBL" id="MT684599">
    <property type="protein sequence ID" value="QNN99390.1"/>
    <property type="molecule type" value="Genomic_DNA"/>
</dbReference>
<evidence type="ECO:0000313" key="2">
    <source>
        <dbReference type="Proteomes" id="UP000516065"/>
    </source>
</evidence>
<keyword evidence="2" id="KW-1185">Reference proteome</keyword>
<proteinExistence type="predicted"/>
<gene>
    <name evidence="1" type="primary">47</name>
    <name evidence="1" type="ORF">SEA_SEPHIROTH_47</name>
</gene>
<accession>A0A7G9UZD5</accession>
<protein>
    <submittedName>
        <fullName evidence="1">Uncharacterized protein</fullName>
    </submittedName>
</protein>
<reference evidence="1 2" key="1">
    <citation type="submission" date="2020-06" db="EMBL/GenBank/DDBJ databases">
        <authorList>
            <person name="Aidoo V.A."/>
            <person name="Attix H.E."/>
            <person name="Centeno C.A."/>
            <person name="Hollingsworth J.S."/>
            <person name="Humbert W.S."/>
            <person name="Martinez-Aguilar E."/>
            <person name="Richter E.A."/>
            <person name="Smith D.M."/>
            <person name="Thoma A.L."/>
            <person name="Troup B.R."/>
            <person name="Watkins V.C."/>
            <person name="Brunner S."/>
            <person name="Chen S."/>
            <person name="Fogarty M.P."/>
            <person name="Merkhofer E.C."/>
            <person name="Garlena R.A."/>
            <person name="Russell D.A."/>
            <person name="Pope W.H."/>
            <person name="Jacobs-Sera D."/>
            <person name="Hatfull G.F."/>
        </authorList>
    </citation>
    <scope>NUCLEOTIDE SEQUENCE [LARGE SCALE GENOMIC DNA]</scope>
</reference>
<dbReference type="GeneID" id="70080984"/>
<sequence length="193" mass="22112">MTISFEDALKVAADYLDQWRDSDSEAFTPEWMKAEAKRLLKEAKEREVLDAISEIPFASVGLAAQGWDAIREHNPNHDGVEEFLDLPPRKRLEYYRFAHAVIEGYRIVGEEYAQALNERYSISALPMEARVFSHGEHIPADVAEVTSADGHRYVRTPAGLWLSDVLREHKDDPAYGFPAEMFWRSEFPLTEVI</sequence>
<name>A0A7G9UZD5_9CAUD</name>
<organism evidence="1 2">
    <name type="scientific">Gordonia Phage Sephiroth</name>
    <dbReference type="NCBI Taxonomy" id="2767553"/>
    <lineage>
        <taxon>Viruses</taxon>
        <taxon>Duplodnaviria</taxon>
        <taxon>Heunggongvirae</taxon>
        <taxon>Uroviricota</taxon>
        <taxon>Caudoviricetes</taxon>
        <taxon>Deeyouvirinae</taxon>
        <taxon>Octobienvirus</taxon>
        <taxon>Octobienvirus sephiroth</taxon>
    </lineage>
</organism>
<evidence type="ECO:0000313" key="1">
    <source>
        <dbReference type="EMBL" id="QNN99390.1"/>
    </source>
</evidence>
<dbReference type="RefSeq" id="YP_010246435.1">
    <property type="nucleotide sequence ID" value="NC_060135.1"/>
</dbReference>
<dbReference type="Proteomes" id="UP000516065">
    <property type="component" value="Segment"/>
</dbReference>